<dbReference type="AlphaFoldDB" id="A0A238F4N2"/>
<evidence type="ECO:0000256" key="1">
    <source>
        <dbReference type="ARBA" id="ARBA00004395"/>
    </source>
</evidence>
<evidence type="ECO:0000256" key="2">
    <source>
        <dbReference type="ARBA" id="ARBA00006653"/>
    </source>
</evidence>
<keyword evidence="7" id="KW-0472">Membrane</keyword>
<comment type="subcellular location">
    <subcellularLocation>
        <location evidence="1">Golgi apparatus membrane</location>
        <topology evidence="1">Peripheral membrane protein</topology>
    </subcellularLocation>
</comment>
<dbReference type="GO" id="GO:0000139">
    <property type="term" value="C:Golgi membrane"/>
    <property type="evidence" value="ECO:0007669"/>
    <property type="project" value="UniProtKB-SubCell"/>
</dbReference>
<dbReference type="PANTHER" id="PTHR31658">
    <property type="entry name" value="CONSERVED OLIGOMERIC GOLGI COMPLEX SUBUNIT 1"/>
    <property type="match status" value="1"/>
</dbReference>
<dbReference type="Pfam" id="PF08700">
    <property type="entry name" value="VPS51_Exo84_N"/>
    <property type="match status" value="1"/>
</dbReference>
<accession>A0A238F4N2</accession>
<evidence type="ECO:0000256" key="5">
    <source>
        <dbReference type="ARBA" id="ARBA00022927"/>
    </source>
</evidence>
<proteinExistence type="inferred from homology"/>
<evidence type="ECO:0000313" key="10">
    <source>
        <dbReference type="Proteomes" id="UP000198372"/>
    </source>
</evidence>
<dbReference type="PANTHER" id="PTHR31658:SF0">
    <property type="entry name" value="CONSERVED OLIGOMERIC GOLGI COMPLEX SUBUNIT 1"/>
    <property type="match status" value="1"/>
</dbReference>
<evidence type="ECO:0000256" key="8">
    <source>
        <dbReference type="SAM" id="MobiDB-lite"/>
    </source>
</evidence>
<feature type="compositionally biased region" description="Polar residues" evidence="8">
    <location>
        <begin position="12"/>
        <end position="21"/>
    </location>
</feature>
<evidence type="ECO:0000256" key="6">
    <source>
        <dbReference type="ARBA" id="ARBA00023034"/>
    </source>
</evidence>
<dbReference type="OrthoDB" id="46189at2759"/>
<keyword evidence="10" id="KW-1185">Reference proteome</keyword>
<keyword evidence="5" id="KW-0653">Protein transport</keyword>
<feature type="region of interest" description="Disordered" evidence="8">
    <location>
        <begin position="1"/>
        <end position="63"/>
    </location>
</feature>
<comment type="similarity">
    <text evidence="2">Belongs to the COG1 family.</text>
</comment>
<evidence type="ECO:0000256" key="7">
    <source>
        <dbReference type="ARBA" id="ARBA00023136"/>
    </source>
</evidence>
<feature type="compositionally biased region" description="Polar residues" evidence="8">
    <location>
        <begin position="48"/>
        <end position="62"/>
    </location>
</feature>
<evidence type="ECO:0000313" key="9">
    <source>
        <dbReference type="EMBL" id="SCV66971.1"/>
    </source>
</evidence>
<gene>
    <name evidence="9" type="ORF">BQ2448_5617</name>
</gene>
<sequence length="1047" mass="112397">MTTPTTRTRGTSNASVQSLSSAAPLDIAAPIASTSGSPPRRRPPPALSRTNSSLADSPNSRYGSKYGDAASIQALSPRYLTFSSAASNVGSVATSAAPGGPTRFKRGHVRKKAPAIIGIRSANPDEIDFMALEDPDEVFRRFGVRDVRGLEKRASEAAAGKVAELRTMVGERYRDLLSAADSIIRMRAAAEKLVDRFDKVETGISVGEDGNGPDNTPTKRVKHPKLAHRTSLSLTKPDRTFASPPTLSLSIQLLLTLPSTVHGLLESGDFLPAARLEGLGRLIYRALSDFTSDDDDSDGGIKAAFPIIEKQSEAINGLGPSITRRAIAELRTWDTPTLATANTLAAIVMLENASLPSSLATLLEARSKTLSAILHATGSSSKSPDVDTILKRLNEALGVVLRTLDAASSIFGATSSPSSSSSLLAQLLQEIEQPTGLIKPTNPANPNNNEDQMPRLVPIIHTLPNHALLARHLPLSILEYTPTLPMSPSHIPFDHSAAHSQVQSWLALETERVVQGVTSWIGHLRGGARTLAQIRSTLRSSLEAFSGLRDAQADVATLKVSLNAALETRFEEVYRQHMRSLVDRVEPALSSALEKLPTSLADLDTAEFLLETPLPFPKTSYYGILPHMSSRGSNGVASLSAHSFSDTPFEAFLDQVNKRVIGRSPLIDRALSELEAHARELRKDLQDWLESEDYGLDVQYVLGGRGPKLLRDILLTLAHAFHRLLRTRLRIAYVGSARGMLHSVYEALATVLDKHVSSVTSSLFLGNVLHQLSLSTTFTADLLHGTLPVARSQESSIIAEWQSQLAELQKRSLKTWRAQAVERAAEKLRDATSSDALRTAALKARESVQAQQNGLQGTASLAPLPTQPSPAVLSALRNLVSLVRKVGLHRTQTDPTIVRILLNEVAEGALGSYEAFVAKMPQDDTPSQAREFANQVLWDVSFLRRIWSPSQPGWAAVDQDLRQLADPSLVSSVDASTLNYLQRTQTILSSLLPSANTPSSSTSTTAAAVATASAVGWLPLGAVSAPSLALTGLGKPGARMGQLPTGN</sequence>
<dbReference type="EMBL" id="FMSP01000001">
    <property type="protein sequence ID" value="SCV66971.1"/>
    <property type="molecule type" value="Genomic_DNA"/>
</dbReference>
<protein>
    <recommendedName>
        <fullName evidence="3">Conserved oligomeric Golgi complex subunit 1</fullName>
    </recommendedName>
</protein>
<name>A0A238F4N2_9BASI</name>
<dbReference type="GO" id="GO:0017119">
    <property type="term" value="C:Golgi transport complex"/>
    <property type="evidence" value="ECO:0007669"/>
    <property type="project" value="InterPro"/>
</dbReference>
<feature type="compositionally biased region" description="Low complexity" evidence="8">
    <location>
        <begin position="1"/>
        <end position="11"/>
    </location>
</feature>
<organism evidence="9 10">
    <name type="scientific">Microbotryum intermedium</name>
    <dbReference type="NCBI Taxonomy" id="269621"/>
    <lineage>
        <taxon>Eukaryota</taxon>
        <taxon>Fungi</taxon>
        <taxon>Dikarya</taxon>
        <taxon>Basidiomycota</taxon>
        <taxon>Pucciniomycotina</taxon>
        <taxon>Microbotryomycetes</taxon>
        <taxon>Microbotryales</taxon>
        <taxon>Microbotryaceae</taxon>
        <taxon>Microbotryum</taxon>
    </lineage>
</organism>
<dbReference type="InterPro" id="IPR033370">
    <property type="entry name" value="COG1"/>
</dbReference>
<dbReference type="GO" id="GO:0015031">
    <property type="term" value="P:protein transport"/>
    <property type="evidence" value="ECO:0007669"/>
    <property type="project" value="UniProtKB-KW"/>
</dbReference>
<dbReference type="Proteomes" id="UP000198372">
    <property type="component" value="Unassembled WGS sequence"/>
</dbReference>
<evidence type="ECO:0000256" key="3">
    <source>
        <dbReference type="ARBA" id="ARBA00020978"/>
    </source>
</evidence>
<feature type="region of interest" description="Disordered" evidence="8">
    <location>
        <begin position="205"/>
        <end position="239"/>
    </location>
</feature>
<reference evidence="10" key="1">
    <citation type="submission" date="2016-09" db="EMBL/GenBank/DDBJ databases">
        <authorList>
            <person name="Jeantristanb JTB J.-T."/>
            <person name="Ricardo R."/>
        </authorList>
    </citation>
    <scope>NUCLEOTIDE SEQUENCE [LARGE SCALE GENOMIC DNA]</scope>
</reference>
<dbReference type="STRING" id="269621.A0A238F4N2"/>
<keyword evidence="6" id="KW-0333">Golgi apparatus</keyword>
<evidence type="ECO:0000256" key="4">
    <source>
        <dbReference type="ARBA" id="ARBA00022448"/>
    </source>
</evidence>
<feature type="compositionally biased region" description="Basic residues" evidence="8">
    <location>
        <begin position="219"/>
        <end position="228"/>
    </location>
</feature>
<dbReference type="GO" id="GO:0006891">
    <property type="term" value="P:intra-Golgi vesicle-mediated transport"/>
    <property type="evidence" value="ECO:0007669"/>
    <property type="project" value="InterPro"/>
</dbReference>
<keyword evidence="4" id="KW-0813">Transport</keyword>